<name>F7X063_SINMM</name>
<dbReference type="KEGG" id="smx:SM11_chr1944"/>
<evidence type="ECO:0000256" key="1">
    <source>
        <dbReference type="SAM" id="Phobius"/>
    </source>
</evidence>
<evidence type="ECO:0000313" key="3">
    <source>
        <dbReference type="Proteomes" id="UP000009045"/>
    </source>
</evidence>
<protein>
    <submittedName>
        <fullName evidence="2">Transmembrane protein</fullName>
    </submittedName>
</protein>
<dbReference type="Proteomes" id="UP000009045">
    <property type="component" value="Chromosome"/>
</dbReference>
<feature type="transmembrane region" description="Helical" evidence="1">
    <location>
        <begin position="38"/>
        <end position="57"/>
    </location>
</feature>
<dbReference type="AlphaFoldDB" id="F7X063"/>
<dbReference type="HOGENOM" id="CLU_153248_0_0_5"/>
<keyword evidence="1 2" id="KW-0812">Transmembrane</keyword>
<feature type="transmembrane region" description="Helical" evidence="1">
    <location>
        <begin position="112"/>
        <end position="128"/>
    </location>
</feature>
<proteinExistence type="predicted"/>
<accession>F7X063</accession>
<dbReference type="PATRIC" id="fig|707241.3.peg.2041"/>
<dbReference type="EMBL" id="CP001830">
    <property type="protein sequence ID" value="AEH79210.1"/>
    <property type="molecule type" value="Genomic_DNA"/>
</dbReference>
<keyword evidence="1" id="KW-0472">Membrane</keyword>
<evidence type="ECO:0000313" key="2">
    <source>
        <dbReference type="EMBL" id="AEH79210.1"/>
    </source>
</evidence>
<sequence>MIGGCAIASRRPASSGGRHSKRDVMDIPWGYIQRHFDWLGHVVEGVFIAAVVALLFMVIAPRRLALIIGLAFAIGHFHGREKRDFEISAKLPPPHLEGYEMWRWSWDQATDFWPVALVLACVIVALLPKRRRKPGNSDD</sequence>
<gene>
    <name evidence="2" type="ordered locus">SM11_chr1944</name>
</gene>
<reference evidence="2 3" key="1">
    <citation type="journal article" date="2011" name="J. Biotechnol.">
        <title>The complete genome sequence of the dominant Sinorhizobium meliloti field isolate SM11 extends the S. meliloti pan-genome.</title>
        <authorList>
            <person name="Schneiker-Bekel S."/>
            <person name="Wibberg D."/>
            <person name="Bekel T."/>
            <person name="Blom J."/>
            <person name="Linke B."/>
            <person name="Neuweger H."/>
            <person name="Stiens M."/>
            <person name="Vorholter F.J."/>
            <person name="Weidner S."/>
            <person name="Goesmann A."/>
            <person name="Puhler A."/>
            <person name="Schluter A."/>
        </authorList>
    </citation>
    <scope>NUCLEOTIDE SEQUENCE [LARGE SCALE GENOMIC DNA]</scope>
    <source>
        <strain evidence="2 3">SM11</strain>
    </source>
</reference>
<organism evidence="2 3">
    <name type="scientific">Sinorhizobium meliloti (strain SM11)</name>
    <dbReference type="NCBI Taxonomy" id="707241"/>
    <lineage>
        <taxon>Bacteria</taxon>
        <taxon>Pseudomonadati</taxon>
        <taxon>Pseudomonadota</taxon>
        <taxon>Alphaproteobacteria</taxon>
        <taxon>Hyphomicrobiales</taxon>
        <taxon>Rhizobiaceae</taxon>
        <taxon>Sinorhizobium/Ensifer group</taxon>
        <taxon>Sinorhizobium</taxon>
    </lineage>
</organism>
<keyword evidence="1" id="KW-1133">Transmembrane helix</keyword>